<dbReference type="GO" id="GO:0060567">
    <property type="term" value="P:negative regulation of termination of DNA-templated transcription"/>
    <property type="evidence" value="ECO:0007669"/>
    <property type="project" value="InterPro"/>
</dbReference>
<dbReference type="GO" id="GO:0003677">
    <property type="term" value="F:DNA binding"/>
    <property type="evidence" value="ECO:0007669"/>
    <property type="project" value="UniProtKB-KW"/>
</dbReference>
<evidence type="ECO:0000256" key="4">
    <source>
        <dbReference type="ARBA" id="ARBA00023163"/>
    </source>
</evidence>
<dbReference type="InterPro" id="IPR010534">
    <property type="entry name" value="Phage_933W_GpQ"/>
</dbReference>
<keyword evidence="4" id="KW-0804">Transcription</keyword>
<protein>
    <submittedName>
        <fullName evidence="5">Phage antitermination protein</fullName>
    </submittedName>
</protein>
<gene>
    <name evidence="5" type="ordered locus">SG1229</name>
</gene>
<dbReference type="eggNOG" id="ENOG502ZQA6">
    <property type="taxonomic scope" value="Bacteria"/>
</dbReference>
<evidence type="ECO:0000256" key="3">
    <source>
        <dbReference type="ARBA" id="ARBA00023125"/>
    </source>
</evidence>
<reference evidence="5 6" key="1">
    <citation type="journal article" date="2006" name="Genome Res.">
        <title>Massive genome erosion and functional adaptations provide insights into the symbiotic lifestyle of Sodalis glossinidius in the tsetse host.</title>
        <authorList>
            <person name="Toh H."/>
            <person name="Weiss B.L."/>
            <person name="Perkin S.A.H."/>
            <person name="Yamashita A."/>
            <person name="Oshima K."/>
            <person name="Hattori M."/>
            <person name="Aksoy S."/>
        </authorList>
    </citation>
    <scope>NUCLEOTIDE SEQUENCE [LARGE SCALE GENOMIC DNA]</scope>
    <source>
        <strain evidence="6">morsitans</strain>
    </source>
</reference>
<keyword evidence="3" id="KW-0238">DNA-binding</keyword>
<organism evidence="5 6">
    <name type="scientific">Sodalis glossinidius (strain morsitans)</name>
    <dbReference type="NCBI Taxonomy" id="343509"/>
    <lineage>
        <taxon>Bacteria</taxon>
        <taxon>Pseudomonadati</taxon>
        <taxon>Pseudomonadota</taxon>
        <taxon>Gammaproteobacteria</taxon>
        <taxon>Enterobacterales</taxon>
        <taxon>Bruguierivoracaceae</taxon>
        <taxon>Sodalis</taxon>
    </lineage>
</organism>
<keyword evidence="2" id="KW-0805">Transcription regulation</keyword>
<sequence>MRDIQQVLARWGAWAANNRENVYWRPIAAGFSELVPSKIKSREQCIDDDGLIISRCIASLNKKNLNAHNLLFDYYIFGKKFMKLASEHGCSDCYIGRKLQNAEGIFEGYPYGLGRQPGNGS</sequence>
<keyword evidence="6" id="KW-1185">Reference proteome</keyword>
<dbReference type="Pfam" id="PF06530">
    <property type="entry name" value="Phage_antitermQ"/>
    <property type="match status" value="1"/>
</dbReference>
<dbReference type="AlphaFoldDB" id="Q2NTM1"/>
<accession>Q2NTM1</accession>
<dbReference type="HOGENOM" id="CLU_129825_0_1_6"/>
<dbReference type="KEGG" id="sgl:SG1229"/>
<dbReference type="Proteomes" id="UP000001932">
    <property type="component" value="Chromosome"/>
</dbReference>
<proteinExistence type="inferred from homology"/>
<comment type="similarity">
    <text evidence="1">Belongs to the phage antitermination Q type 1 family.</text>
</comment>
<name>Q2NTM1_SODGM</name>
<evidence type="ECO:0000313" key="5">
    <source>
        <dbReference type="EMBL" id="BAE74504.1"/>
    </source>
</evidence>
<evidence type="ECO:0000256" key="2">
    <source>
        <dbReference type="ARBA" id="ARBA00023015"/>
    </source>
</evidence>
<dbReference type="EMBL" id="AP008232">
    <property type="protein sequence ID" value="BAE74504.1"/>
    <property type="molecule type" value="Genomic_DNA"/>
</dbReference>
<evidence type="ECO:0000313" key="6">
    <source>
        <dbReference type="Proteomes" id="UP000001932"/>
    </source>
</evidence>
<evidence type="ECO:0000256" key="1">
    <source>
        <dbReference type="ARBA" id="ARBA00010234"/>
    </source>
</evidence>